<sequence>MDVAALREALRPFVGGLKDNCTNTRMPEYCQQLGLPPPPEGGDKRGRMHAAFDALPDDDVPEFAVGLLSRRMLGPQLRNEVQDLLWSDTPNIAIPKRNRRELARALQRLELFHHWENFEQLLQDVFIIEDDLTMLFTGRRGGVLEDVHRHFVRNPEDADVEALFEQLKAFDLPDRRFCLLLEGLASADVQVDAEAQVAVVAAMNPVLQSCGAELRQTSEAGGYPVFNVVALRSARGRPKNLIFASSRKPDLRFRDAVNNDIEIVSNIDDVLVYDRPLGVDGLRWKDLQGWWAETTGESDATRAKKTLYRRLMECLPTSSPPQRQLFELYFRSFGNAIPNLPALLPEVWLHWDPKTVEQRGAQALLTHRMDFLMLLPGGGRVVFEVDGVQHYADASGRADPRQYARLAAGERELKLAGYEVYRFAGIELQQESTPAMVKAFFQSLFHRHGVSAP</sequence>
<evidence type="ECO:0000313" key="2">
    <source>
        <dbReference type="EMBL" id="MFG6490524.1"/>
    </source>
</evidence>
<proteinExistence type="predicted"/>
<keyword evidence="3" id="KW-1185">Reference proteome</keyword>
<comment type="caution">
    <text evidence="2">The sequence shown here is derived from an EMBL/GenBank/DDBJ whole genome shotgun (WGS) entry which is preliminary data.</text>
</comment>
<feature type="domain" description="AbiJ-NTD3" evidence="1">
    <location>
        <begin position="94"/>
        <end position="258"/>
    </location>
</feature>
<dbReference type="EMBL" id="JBIGIC010000026">
    <property type="protein sequence ID" value="MFG6490524.1"/>
    <property type="molecule type" value="Genomic_DNA"/>
</dbReference>
<dbReference type="Proteomes" id="UP001606134">
    <property type="component" value="Unassembled WGS sequence"/>
</dbReference>
<gene>
    <name evidence="2" type="ORF">ACG04R_27925</name>
</gene>
<name>A0ABW7HL72_9BURK</name>
<organism evidence="2 3">
    <name type="scientific">Pelomonas candidula</name>
    <dbReference type="NCBI Taxonomy" id="3299025"/>
    <lineage>
        <taxon>Bacteria</taxon>
        <taxon>Pseudomonadati</taxon>
        <taxon>Pseudomonadota</taxon>
        <taxon>Betaproteobacteria</taxon>
        <taxon>Burkholderiales</taxon>
        <taxon>Sphaerotilaceae</taxon>
        <taxon>Roseateles</taxon>
    </lineage>
</organism>
<evidence type="ECO:0000313" key="3">
    <source>
        <dbReference type="Proteomes" id="UP001606134"/>
    </source>
</evidence>
<evidence type="ECO:0000259" key="1">
    <source>
        <dbReference type="Pfam" id="PF18860"/>
    </source>
</evidence>
<accession>A0ABW7HL72</accession>
<dbReference type="InterPro" id="IPR041427">
    <property type="entry name" value="AbiJ-NTD3"/>
</dbReference>
<reference evidence="2 3" key="1">
    <citation type="submission" date="2024-08" db="EMBL/GenBank/DDBJ databases">
        <authorList>
            <person name="Lu H."/>
        </authorList>
    </citation>
    <scope>NUCLEOTIDE SEQUENCE [LARGE SCALE GENOMIC DNA]</scope>
    <source>
        <strain evidence="2 3">BYS78W</strain>
    </source>
</reference>
<dbReference type="RefSeq" id="WP_394417919.1">
    <property type="nucleotide sequence ID" value="NZ_JBIGIC010000026.1"/>
</dbReference>
<dbReference type="Pfam" id="PF18860">
    <property type="entry name" value="AbiJ_NTD3"/>
    <property type="match status" value="1"/>
</dbReference>
<protein>
    <recommendedName>
        <fullName evidence="1">AbiJ-NTD3 domain-containing protein</fullName>
    </recommendedName>
</protein>